<dbReference type="SUPFAM" id="SSF101898">
    <property type="entry name" value="NHL repeat"/>
    <property type="match status" value="1"/>
</dbReference>
<dbReference type="Gene3D" id="2.60.40.740">
    <property type="match status" value="19"/>
</dbReference>
<dbReference type="Proteomes" id="UP001500298">
    <property type="component" value="Unassembled WGS sequence"/>
</dbReference>
<dbReference type="PROSITE" id="PS50835">
    <property type="entry name" value="IG_LIKE"/>
    <property type="match status" value="1"/>
</dbReference>
<dbReference type="InterPro" id="IPR045474">
    <property type="entry name" value="GEVED"/>
</dbReference>
<proteinExistence type="predicted"/>
<dbReference type="Gene3D" id="2.60.40.10">
    <property type="entry name" value="Immunoglobulins"/>
    <property type="match status" value="3"/>
</dbReference>
<dbReference type="InterPro" id="IPR026444">
    <property type="entry name" value="Secre_tail"/>
</dbReference>
<dbReference type="InterPro" id="IPR025667">
    <property type="entry name" value="SprB_repeat"/>
</dbReference>
<protein>
    <recommendedName>
        <fullName evidence="1">Ig-like domain-containing protein</fullName>
    </recommendedName>
</protein>
<dbReference type="Pfam" id="PF20009">
    <property type="entry name" value="GEVED"/>
    <property type="match status" value="1"/>
</dbReference>
<dbReference type="Pfam" id="PF13573">
    <property type="entry name" value="SprB"/>
    <property type="match status" value="28"/>
</dbReference>
<evidence type="ECO:0000313" key="3">
    <source>
        <dbReference type="Proteomes" id="UP001500298"/>
    </source>
</evidence>
<dbReference type="Pfam" id="PF18962">
    <property type="entry name" value="Por_Secre_tail"/>
    <property type="match status" value="1"/>
</dbReference>
<organism evidence="2 3">
    <name type="scientific">Algivirga pacifica</name>
    <dbReference type="NCBI Taxonomy" id="1162670"/>
    <lineage>
        <taxon>Bacteria</taxon>
        <taxon>Pseudomonadati</taxon>
        <taxon>Bacteroidota</taxon>
        <taxon>Cytophagia</taxon>
        <taxon>Cytophagales</taxon>
        <taxon>Flammeovirgaceae</taxon>
        <taxon>Algivirga</taxon>
    </lineage>
</organism>
<dbReference type="EMBL" id="BAABJX010000058">
    <property type="protein sequence ID" value="GAA4848062.1"/>
    <property type="molecule type" value="Genomic_DNA"/>
</dbReference>
<reference evidence="3" key="1">
    <citation type="journal article" date="2019" name="Int. J. Syst. Evol. Microbiol.">
        <title>The Global Catalogue of Microorganisms (GCM) 10K type strain sequencing project: providing services to taxonomists for standard genome sequencing and annotation.</title>
        <authorList>
            <consortium name="The Broad Institute Genomics Platform"/>
            <consortium name="The Broad Institute Genome Sequencing Center for Infectious Disease"/>
            <person name="Wu L."/>
            <person name="Ma J."/>
        </authorList>
    </citation>
    <scope>NUCLEOTIDE SEQUENCE [LARGE SCALE GENOMIC DNA]</scope>
    <source>
        <strain evidence="3">JCM 18326</strain>
    </source>
</reference>
<dbReference type="InterPro" id="IPR007110">
    <property type="entry name" value="Ig-like_dom"/>
</dbReference>
<dbReference type="NCBIfam" id="TIGR04183">
    <property type="entry name" value="Por_Secre_tail"/>
    <property type="match status" value="1"/>
</dbReference>
<feature type="domain" description="Ig-like" evidence="1">
    <location>
        <begin position="577"/>
        <end position="657"/>
    </location>
</feature>
<evidence type="ECO:0000313" key="2">
    <source>
        <dbReference type="EMBL" id="GAA4848062.1"/>
    </source>
</evidence>
<sequence>MFQEDPTKVYEVNLVTGQTTLVKDPLIPASESERQVNAIGFNIIDGFIYGSLRNDPRIVRVDPVTYNVSYFNIPQLQGKDNIVGDVNLDGFYYLRNNKDSKLEVDIIDLRDVDGAGPLYTNTLTLSENINFADWAFSPVDNNLYAVQADKNALVRIDPTTMQITFTIPVSGDGFNNNTGGYGAVYFDREGNFYASNNNSGKIHILRAVHEIPNNATSTTAELFVQGPSSDKNDGARCALADINLDYGDNPVSYKTLDADDGPSHYTTTEEILLTIGDTISFESNAVGTDAISDADDGLDETTLEIVNNDELTINVPYINKRGGIRPALLIAWLDVNENGVFDSGEARKIDVNQTIGTETFTWNGLSCLANEFTYLRIRISYEQLNSTGRAVDNPSTSIDERSFGQFEEGEVEDYRVRTNTILPSGIVTNEPCFGEAAGSIDLTVTGGSGDVSYSWTGPNAFTSTEEDIDNLLAGTYTVTITDNLYGCSKTLSFEVTQPDGPLLIDDAIIKDIACNGDNDGSINLSVSGGTPPYSFDWSDGSVKKDLLNVPGGEYTVVVTDANGCTLEASYIIEEPDPLLLTLTPTDVLCNGEGTGSIDATIEGGTPPYSLNWSDIGNSTEEDRTGLFAGNYTLTVTDANGCTVSETTSINEPSSPLNVISVVTNVSINGGNDGAIDLSISGGTPPYTIQWEDGVTTEDRENLTAGVYKALVTDANGCTASVRVVVGEPTPLLVDAIAEDTVCFGESTGSIDLTVTGGVPPYTYSWVGPNGFTSNQEDLDNLPAGEYDVTVTDANGAQTFLAVFIIESTAPISINSLVSDISCNGANDGAILLNVFGGFPPYTYTWSNGATTKDIDNLSAGTYSLVITDKVGCTLEQTFTIEEPAPLALKLLTENILCKGDSTGTISIQVNGGTPPYRYLWSNGATTPNLSDLPAGEYGVEVTDANDCLITDTITLSEPAEELNARVASIKDVSCNGASDGAVNLDINGGTPPYDIVWTSVSRTLPGNTKNINNLPGGDYTATITDANGCTLQIPATINEPPALELSAKTSDVACKGANGGDINLSVEGGTPPYSYQWSNGETTEDLFGLFAGSYTVEVTDDNGCTERATFNINEPSTSLEASFTAMDVTINGGNDGSIDVSVTGGVPPYDYYWLDGPRTQDRVDLSAGLYFLGIVDANGCDLILIVPINEPTVLEVTVTTTDNLCFDDSTGTITTEVSGGVPPYTYRWVNEEGDIFTDENLDNLPSGRYELRVTDANGATEFRSVEIFGPADELEANGLVGGEQCTGDANGSIKLDVTGGTPPYTYQWSNGSTKKNIADLSPGLYDVIITDANGCTLEETFSVPGFPPIQLVATPTPVSCNGDNTGSINLSVIGGNPPYTYEWSNGGTTEDLSGLTAGSYTVLVTDQNGCTATLETNITEPDNALSISDAIVTDVAIFGESTGAIDITVEGGTPPYTYQWSNGATTEDLSGVPSGSYTVTVTDVNGCVTTAAYSINEPNPLTVTIISTNVSCKFDADGTIDLTVEGGIPPYTFLWNNGATTEDLENLPAGTYTVLVTDSEGATALTSVKITEPLLGLRLTTTKENVSCNGESDGSVDLITTGGTPPYSYQWSNGATTADLENIPAGRYEVVVTDANGCTETTSVIINEPDPLNSTFRIQDILCFGESTGAIDLNVSGGTPPYSYQWNNGATTADLEDIPAGDYEVVITDANGCTFTTSTTVGEPDSPISITTNFIQNVSCDGLSDGVIGITVTGGTTPYSYSWSNGAITEDIFNLAEGSYTVMITDANGCTAEATFDVTAPEPLEIVLTPTDVLCFGENTGSIDAEISGGTPPYSYTWSDGITTEDRTGLSSGEYTLEVTDANGCTASASTSISQPDAPLSVSGVVTPVTISGLSDGAIDLTVSGGTAPYSFLWNDGATTEDRTGLSAGIYSVVVTDANGCSERLVFVVPQPTPLEVIIDGTDSICFGTNDGEITLEVSGGVPPYTFEWEGPDGFTSDQEDLTGLSAGHYAVTVTDNNGATAFAEFDINQSITPLIVFGGAVDISCNGLEDGEINQVVTGGTPPYSFAWSNGATSQNLSNLTAGDYNVTITDALGCTTDTSYTITEPEPIVLSATVTDVLCKSEQTGAIDLTVTGGTPPYSYSWGDGATVEDRTRLSAGTYSVTVTDANGCTEDASFNISEPDTTLSASSTVNNISCNGTDDGSIDLTVSGGTPPYNFVWSNGATTEDLTNLSAGDYTVNITDSNGCTFSLTETITEPDSLIASSVVTDVSCFGEATGAIDLSVSGGTPPYTYSWSNGATTEDINGLLAGEYTVTVTDINGCTTELNTTVEEPDEQLEVTADISGDSNQNIDLTVTGGTPPYSYLWSDGSTEEDRTDLAEGEYFVFIIDANGCVLFRTFVIEFEGCENVRINVIYIDDVKESAEGAADGSIDIEVEGGTPPYTYTWEGPNGYTSNEQDPTGLTAGKYTVEVIDANGCRGFATHFLRSAVPYRVFVRSKRDSRDRRANGRIDVTVEGGVPPYRYRWSNGATSEDLINIPAGTYTLEVYDQRESKVTLTESIGDVTNIINGTYQTLKLYPIPAKEQLHVQLPDVFNDVTLELMTLEGQVVQQSTFSGEKTVLLLDKLPTGMYLIRAQTKEHIFFKQFIKN</sequence>
<evidence type="ECO:0000259" key="1">
    <source>
        <dbReference type="PROSITE" id="PS50835"/>
    </source>
</evidence>
<gene>
    <name evidence="2" type="ORF">GCM10023331_35970</name>
</gene>
<comment type="caution">
    <text evidence="2">The sequence shown here is derived from an EMBL/GenBank/DDBJ whole genome shotgun (WGS) entry which is preliminary data.</text>
</comment>
<keyword evidence="3" id="KW-1185">Reference proteome</keyword>
<name>A0ABP9DPK2_9BACT</name>
<dbReference type="InterPro" id="IPR013783">
    <property type="entry name" value="Ig-like_fold"/>
</dbReference>
<accession>A0ABP9DPK2</accession>